<evidence type="ECO:0000256" key="1">
    <source>
        <dbReference type="SAM" id="MobiDB-lite"/>
    </source>
</evidence>
<comment type="caution">
    <text evidence="2">The sequence shown here is derived from an EMBL/GenBank/DDBJ whole genome shotgun (WGS) entry which is preliminary data.</text>
</comment>
<feature type="region of interest" description="Disordered" evidence="1">
    <location>
        <begin position="303"/>
        <end position="332"/>
    </location>
</feature>
<accession>A0ABQ9GIN8</accession>
<name>A0ABQ9GIN8_9NEOP</name>
<proteinExistence type="predicted"/>
<dbReference type="Proteomes" id="UP001159363">
    <property type="component" value="Chromosome 11"/>
</dbReference>
<organism evidence="2 3">
    <name type="scientific">Dryococelus australis</name>
    <dbReference type="NCBI Taxonomy" id="614101"/>
    <lineage>
        <taxon>Eukaryota</taxon>
        <taxon>Metazoa</taxon>
        <taxon>Ecdysozoa</taxon>
        <taxon>Arthropoda</taxon>
        <taxon>Hexapoda</taxon>
        <taxon>Insecta</taxon>
        <taxon>Pterygota</taxon>
        <taxon>Neoptera</taxon>
        <taxon>Polyneoptera</taxon>
        <taxon>Phasmatodea</taxon>
        <taxon>Verophasmatodea</taxon>
        <taxon>Anareolatae</taxon>
        <taxon>Phasmatidae</taxon>
        <taxon>Eurycanthinae</taxon>
        <taxon>Dryococelus</taxon>
    </lineage>
</organism>
<feature type="compositionally biased region" description="Basic and acidic residues" evidence="1">
    <location>
        <begin position="303"/>
        <end position="321"/>
    </location>
</feature>
<evidence type="ECO:0000313" key="3">
    <source>
        <dbReference type="Proteomes" id="UP001159363"/>
    </source>
</evidence>
<feature type="region of interest" description="Disordered" evidence="1">
    <location>
        <begin position="365"/>
        <end position="393"/>
    </location>
</feature>
<keyword evidence="3" id="KW-1185">Reference proteome</keyword>
<evidence type="ECO:0000313" key="2">
    <source>
        <dbReference type="EMBL" id="KAJ8871872.1"/>
    </source>
</evidence>
<dbReference type="EMBL" id="JARBHB010000012">
    <property type="protein sequence ID" value="KAJ8871872.1"/>
    <property type="molecule type" value="Genomic_DNA"/>
</dbReference>
<gene>
    <name evidence="2" type="ORF">PR048_028212</name>
</gene>
<reference evidence="2 3" key="1">
    <citation type="submission" date="2023-02" db="EMBL/GenBank/DDBJ databases">
        <title>LHISI_Scaffold_Assembly.</title>
        <authorList>
            <person name="Stuart O.P."/>
            <person name="Cleave R."/>
            <person name="Magrath M.J.L."/>
            <person name="Mikheyev A.S."/>
        </authorList>
    </citation>
    <scope>NUCLEOTIDE SEQUENCE [LARGE SCALE GENOMIC DNA]</scope>
    <source>
        <strain evidence="2">Daus_M_001</strain>
        <tissue evidence="2">Leg muscle</tissue>
    </source>
</reference>
<sequence>MVRLLASNSGESGSILDGINGGIVPDDAAGRQVFSGIFRFPHPFIPALIHTHFVSSSSARKTSMLRAAQISPPPHNSSPNKCRKATVAVLAKTLPLYNIVQRVLEYMPDRIDTCMQAGGVSANTNSAVLLNCVHVGGDFSQRYDGNTARLARRSDEALGVRVSVARTAPSLLDTGRFLKLGWTEEHRTSRNLETGPRVTTPREDRPLILTAVMDRSASSRVLTEHWNTKTGVTLPASTVRPASCRHSSAEDSLEPGPTILHCRAEWQHVFCHSFQLRLQAVHGPVTFPKVDFKSAHCCFPRRREREREREREKREREKDARSPGLRRVATARFRDSARRDTARRRVCWPRRSFLFVAWIRPSSTKKKRHASPRGSNRESVRTQVLASRPNASLARARTHTHTHFWLPTTEHTTRLTPRRTWLDSRQGHPRIFACGNRPERCRLSTDFLCDIPFPPPLHSGAAPYSLRSILIGSLPLERQVTIYGQAWRHTDVGCYPERDPATADPPNPP</sequence>
<protein>
    <submittedName>
        <fullName evidence="2">Uncharacterized protein</fullName>
    </submittedName>
</protein>